<dbReference type="AlphaFoldDB" id="A0A6V7BP21"/>
<proteinExistence type="predicted"/>
<sequence>MDRVKTYTDRRKRVTTYGYDTLGRPTTTTLPSMGGTLTASYDAGNRMVALADSLSGTLGWDYDNFDQLAAANSPQGTITYGYDAAGRRTRMQAATQAEVVYAHDNADRLKDITQGAEKVIFAYDNANRLTTQTLPNQVQTVYTYNNADQVTGMAWGKAGQAALGSLGYGYNTVGQLVAQTGTHAPQALPTATSGNSFDDNNRQTAANNVALSYDESGNLLSDGSRTYVWDDRDRLSQIQQGGTTIASFSYDALGRRTAKTEGGTSTQYLYDRLDTVQETQGTTVNPILTGLGIDQRYARNDTSGRTYFLTDQLGSTRLLTNAAGSAVQRYDYDPYGTTTQSSAAYTNPYQYTGREKDASGLYYYRARYYRPQWGRFISEDPIQLFAGPNSYAYVGANPIGLIDPLGLWSLTLTGYIPTEILGPIGPGGGVVLTGIGLSINSISFRGGIGAGAGISFNPFGTPPDSNHMDAPCGNKSGIGVYVDGSAGVGIFGAGTGWNYGGTQSVGPDGRPRWQEYGGFSSAPTLDATIGSGAQVGAGIEVTKYF</sequence>
<dbReference type="InterPro" id="IPR022385">
    <property type="entry name" value="Rhs_assc_core"/>
</dbReference>
<name>A0A6V7BP21_9XANT</name>
<reference evidence="3" key="1">
    <citation type="submission" date="2020-07" db="EMBL/GenBank/DDBJ databases">
        <authorList>
            <person name="Pothier F. J."/>
        </authorList>
    </citation>
    <scope>NUCLEOTIDE SEQUENCE</scope>
    <source>
        <strain evidence="3">CFBP 8129</strain>
    </source>
</reference>
<gene>
    <name evidence="3" type="ORF">CFBP8129_04980</name>
</gene>
<dbReference type="EMBL" id="LR828253">
    <property type="protein sequence ID" value="CAD0303782.1"/>
    <property type="molecule type" value="Genomic_DNA"/>
</dbReference>
<dbReference type="InterPro" id="IPR031325">
    <property type="entry name" value="RHS_repeat"/>
</dbReference>
<evidence type="ECO:0000256" key="1">
    <source>
        <dbReference type="ARBA" id="ARBA00022737"/>
    </source>
</evidence>
<dbReference type="InterPro" id="IPR006530">
    <property type="entry name" value="YD"/>
</dbReference>
<feature type="domain" description="Teneurin-like YD-shell" evidence="2">
    <location>
        <begin position="121"/>
        <end position="380"/>
    </location>
</feature>
<evidence type="ECO:0000259" key="2">
    <source>
        <dbReference type="Pfam" id="PF25023"/>
    </source>
</evidence>
<dbReference type="NCBIfam" id="TIGR03696">
    <property type="entry name" value="Rhs_assc_core"/>
    <property type="match status" value="1"/>
</dbReference>
<organism evidence="3">
    <name type="scientific">Xanthomonas hortorum pv. gardneri</name>
    <dbReference type="NCBI Taxonomy" id="2754056"/>
    <lineage>
        <taxon>Bacteria</taxon>
        <taxon>Pseudomonadati</taxon>
        <taxon>Pseudomonadota</taxon>
        <taxon>Gammaproteobacteria</taxon>
        <taxon>Lysobacterales</taxon>
        <taxon>Lysobacteraceae</taxon>
        <taxon>Xanthomonas</taxon>
    </lineage>
</organism>
<accession>A0A6V7BP21</accession>
<dbReference type="NCBIfam" id="TIGR01643">
    <property type="entry name" value="YD_repeat_2x"/>
    <property type="match status" value="2"/>
</dbReference>
<dbReference type="InterPro" id="IPR056823">
    <property type="entry name" value="TEN-like_YD-shell"/>
</dbReference>
<dbReference type="Pfam" id="PF25023">
    <property type="entry name" value="TEN_YD-shell"/>
    <property type="match status" value="1"/>
</dbReference>
<dbReference type="PANTHER" id="PTHR32305">
    <property type="match status" value="1"/>
</dbReference>
<dbReference type="PANTHER" id="PTHR32305:SF15">
    <property type="entry name" value="PROTEIN RHSA-RELATED"/>
    <property type="match status" value="1"/>
</dbReference>
<keyword evidence="1" id="KW-0677">Repeat</keyword>
<dbReference type="Pfam" id="PF05593">
    <property type="entry name" value="RHS_repeat"/>
    <property type="match status" value="1"/>
</dbReference>
<protein>
    <recommendedName>
        <fullName evidence="2">Teneurin-like YD-shell domain-containing protein</fullName>
    </recommendedName>
</protein>
<evidence type="ECO:0000313" key="3">
    <source>
        <dbReference type="EMBL" id="CAD0303778.1"/>
    </source>
</evidence>
<dbReference type="Gene3D" id="2.180.10.10">
    <property type="entry name" value="RHS repeat-associated core"/>
    <property type="match status" value="1"/>
</dbReference>
<dbReference type="InterPro" id="IPR050708">
    <property type="entry name" value="T6SS_VgrG/RHS"/>
</dbReference>
<dbReference type="EMBL" id="LR828253">
    <property type="protein sequence ID" value="CAD0303778.1"/>
    <property type="molecule type" value="Genomic_DNA"/>
</dbReference>